<protein>
    <recommendedName>
        <fullName evidence="7">30S ribosomal protein S20</fullName>
    </recommendedName>
</protein>
<keyword evidence="2" id="KW-0699">rRNA-binding</keyword>
<organism evidence="6">
    <name type="scientific">marine metagenome</name>
    <dbReference type="NCBI Taxonomy" id="408172"/>
    <lineage>
        <taxon>unclassified sequences</taxon>
        <taxon>metagenomes</taxon>
        <taxon>ecological metagenomes</taxon>
    </lineage>
</organism>
<dbReference type="GO" id="GO:0005829">
    <property type="term" value="C:cytosol"/>
    <property type="evidence" value="ECO:0007669"/>
    <property type="project" value="TreeGrafter"/>
</dbReference>
<evidence type="ECO:0000256" key="3">
    <source>
        <dbReference type="ARBA" id="ARBA00022884"/>
    </source>
</evidence>
<sequence>MQGVFRLEEQMPNIKSAKKRMVLSGKARLRNRSERAKIRTAVKGVRATTSAKDAQEQLRSVVKLLDRAATKRLIHPNRVARVKSQLEKHARSLTS</sequence>
<evidence type="ECO:0000256" key="2">
    <source>
        <dbReference type="ARBA" id="ARBA00022730"/>
    </source>
</evidence>
<dbReference type="InterPro" id="IPR002583">
    <property type="entry name" value="Ribosomal_bS20"/>
</dbReference>
<keyword evidence="3" id="KW-0694">RNA-binding</keyword>
<keyword evidence="4" id="KW-0689">Ribosomal protein</keyword>
<dbReference type="Gene3D" id="1.20.58.110">
    <property type="entry name" value="Ribosomal protein S20"/>
    <property type="match status" value="1"/>
</dbReference>
<evidence type="ECO:0000256" key="5">
    <source>
        <dbReference type="ARBA" id="ARBA00023274"/>
    </source>
</evidence>
<evidence type="ECO:0008006" key="7">
    <source>
        <dbReference type="Google" id="ProtNLM"/>
    </source>
</evidence>
<dbReference type="GO" id="GO:0003735">
    <property type="term" value="F:structural constituent of ribosome"/>
    <property type="evidence" value="ECO:0007669"/>
    <property type="project" value="InterPro"/>
</dbReference>
<evidence type="ECO:0000256" key="4">
    <source>
        <dbReference type="ARBA" id="ARBA00022980"/>
    </source>
</evidence>
<dbReference type="GO" id="GO:0015935">
    <property type="term" value="C:small ribosomal subunit"/>
    <property type="evidence" value="ECO:0007669"/>
    <property type="project" value="TreeGrafter"/>
</dbReference>
<evidence type="ECO:0000313" key="6">
    <source>
        <dbReference type="EMBL" id="SUZ83929.1"/>
    </source>
</evidence>
<comment type="similarity">
    <text evidence="1">Belongs to the bacterial ribosomal protein bS20 family.</text>
</comment>
<proteinExistence type="inferred from homology"/>
<keyword evidence="5" id="KW-0687">Ribonucleoprotein</keyword>
<accession>A0A381QZ77</accession>
<dbReference type="PANTHER" id="PTHR33398:SF1">
    <property type="entry name" value="SMALL RIBOSOMAL SUBUNIT PROTEIN BS20C"/>
    <property type="match status" value="1"/>
</dbReference>
<name>A0A381QZ77_9ZZZZ</name>
<reference evidence="6" key="1">
    <citation type="submission" date="2018-05" db="EMBL/GenBank/DDBJ databases">
        <authorList>
            <person name="Lanie J.A."/>
            <person name="Ng W.-L."/>
            <person name="Kazmierczak K.M."/>
            <person name="Andrzejewski T.M."/>
            <person name="Davidsen T.M."/>
            <person name="Wayne K.J."/>
            <person name="Tettelin H."/>
            <person name="Glass J.I."/>
            <person name="Rusch D."/>
            <person name="Podicherti R."/>
            <person name="Tsui H.-C.T."/>
            <person name="Winkler M.E."/>
        </authorList>
    </citation>
    <scope>NUCLEOTIDE SEQUENCE</scope>
</reference>
<dbReference type="PANTHER" id="PTHR33398">
    <property type="entry name" value="30S RIBOSOMAL PROTEIN S20"/>
    <property type="match status" value="1"/>
</dbReference>
<dbReference type="AlphaFoldDB" id="A0A381QZ77"/>
<dbReference type="NCBIfam" id="TIGR00029">
    <property type="entry name" value="S20"/>
    <property type="match status" value="1"/>
</dbReference>
<dbReference type="GO" id="GO:0006412">
    <property type="term" value="P:translation"/>
    <property type="evidence" value="ECO:0007669"/>
    <property type="project" value="InterPro"/>
</dbReference>
<dbReference type="SUPFAM" id="SSF46992">
    <property type="entry name" value="Ribosomal protein S20"/>
    <property type="match status" value="1"/>
</dbReference>
<dbReference type="Pfam" id="PF01649">
    <property type="entry name" value="Ribosomal_S20p"/>
    <property type="match status" value="1"/>
</dbReference>
<dbReference type="InterPro" id="IPR036510">
    <property type="entry name" value="Ribosomal_bS20_sf"/>
</dbReference>
<dbReference type="EMBL" id="UINC01001572">
    <property type="protein sequence ID" value="SUZ83929.1"/>
    <property type="molecule type" value="Genomic_DNA"/>
</dbReference>
<dbReference type="HAMAP" id="MF_00500">
    <property type="entry name" value="Ribosomal_bS20"/>
    <property type="match status" value="1"/>
</dbReference>
<gene>
    <name evidence="6" type="ORF">METZ01_LOCUS36783</name>
</gene>
<dbReference type="GO" id="GO:0070181">
    <property type="term" value="F:small ribosomal subunit rRNA binding"/>
    <property type="evidence" value="ECO:0007669"/>
    <property type="project" value="TreeGrafter"/>
</dbReference>
<evidence type="ECO:0000256" key="1">
    <source>
        <dbReference type="ARBA" id="ARBA00007634"/>
    </source>
</evidence>